<sequence>MSQPTRSTALQFSFGFGFIRLFGLLFAAVALLFVFKPRAMTQNRIRTNDGTSATIEPTDTQLLAVRIVAGFMALFGLHFTFGFGFDPSF</sequence>
<feature type="transmembrane region" description="Helical" evidence="1">
    <location>
        <begin position="63"/>
        <end position="85"/>
    </location>
</feature>
<keyword evidence="1" id="KW-0812">Transmembrane</keyword>
<reference evidence="3 4" key="1">
    <citation type="submission" date="2015-12" db="EMBL/GenBank/DDBJ databases">
        <title>Haloprofundus marisrubri gen. nov., sp. nov., an extremely halophilic archaeon isolated from the Discovery deep brine-seawater interface in the Red Sea.</title>
        <authorList>
            <person name="Zhang G."/>
            <person name="Stingl U."/>
            <person name="Rashid M."/>
        </authorList>
    </citation>
    <scope>NUCLEOTIDE SEQUENCE [LARGE SCALE GENOMIC DNA]</scope>
    <source>
        <strain evidence="3 4">SB9</strain>
    </source>
</reference>
<dbReference type="Pfam" id="PF19701">
    <property type="entry name" value="DUF6199"/>
    <property type="match status" value="1"/>
</dbReference>
<comment type="caution">
    <text evidence="3">The sequence shown here is derived from an EMBL/GenBank/DDBJ whole genome shotgun (WGS) entry which is preliminary data.</text>
</comment>
<dbReference type="RefSeq" id="WP_058581651.1">
    <property type="nucleotide sequence ID" value="NZ_LOPU01000018.1"/>
</dbReference>
<evidence type="ECO:0000313" key="4">
    <source>
        <dbReference type="Proteomes" id="UP000054387"/>
    </source>
</evidence>
<feature type="domain" description="DUF6199" evidence="2">
    <location>
        <begin position="22"/>
        <end position="81"/>
    </location>
</feature>
<dbReference type="EMBL" id="LOPU01000018">
    <property type="protein sequence ID" value="KTG10296.1"/>
    <property type="molecule type" value="Genomic_DNA"/>
</dbReference>
<evidence type="ECO:0000313" key="3">
    <source>
        <dbReference type="EMBL" id="KTG10296.1"/>
    </source>
</evidence>
<dbReference type="AlphaFoldDB" id="A0A0W1RA22"/>
<gene>
    <name evidence="3" type="ORF">AUR64_12020</name>
</gene>
<feature type="transmembrane region" description="Helical" evidence="1">
    <location>
        <begin position="12"/>
        <end position="35"/>
    </location>
</feature>
<organism evidence="3 4">
    <name type="scientific">Haloprofundus marisrubri</name>
    <dbReference type="NCBI Taxonomy" id="1514971"/>
    <lineage>
        <taxon>Archaea</taxon>
        <taxon>Methanobacteriati</taxon>
        <taxon>Methanobacteriota</taxon>
        <taxon>Stenosarchaea group</taxon>
        <taxon>Halobacteria</taxon>
        <taxon>Halobacteriales</taxon>
        <taxon>Haloferacaceae</taxon>
        <taxon>Haloprofundus</taxon>
    </lineage>
</organism>
<accession>A0A0W1RA22</accession>
<evidence type="ECO:0000256" key="1">
    <source>
        <dbReference type="SAM" id="Phobius"/>
    </source>
</evidence>
<keyword evidence="1" id="KW-0472">Membrane</keyword>
<dbReference type="Proteomes" id="UP000054387">
    <property type="component" value="Unassembled WGS sequence"/>
</dbReference>
<protein>
    <recommendedName>
        <fullName evidence="2">DUF6199 domain-containing protein</fullName>
    </recommendedName>
</protein>
<dbReference type="InterPro" id="IPR045679">
    <property type="entry name" value="DUF6199"/>
</dbReference>
<keyword evidence="1" id="KW-1133">Transmembrane helix</keyword>
<proteinExistence type="predicted"/>
<name>A0A0W1RA22_9EURY</name>
<evidence type="ECO:0000259" key="2">
    <source>
        <dbReference type="Pfam" id="PF19701"/>
    </source>
</evidence>
<keyword evidence="4" id="KW-1185">Reference proteome</keyword>
<dbReference type="STRING" id="1514971.AUR64_12020"/>